<keyword evidence="7" id="KW-0653">Protein transport</keyword>
<dbReference type="Pfam" id="PF02699">
    <property type="entry name" value="YajC"/>
    <property type="match status" value="1"/>
</dbReference>
<evidence type="ECO:0000256" key="9">
    <source>
        <dbReference type="ARBA" id="ARBA00023010"/>
    </source>
</evidence>
<accession>A0A4R9GFF0</accession>
<keyword evidence="13" id="KW-1185">Reference proteome</keyword>
<keyword evidence="6 11" id="KW-0812">Transmembrane</keyword>
<evidence type="ECO:0000256" key="4">
    <source>
        <dbReference type="ARBA" id="ARBA00022448"/>
    </source>
</evidence>
<dbReference type="AlphaFoldDB" id="A0A4R9GFF0"/>
<keyword evidence="5" id="KW-1003">Cell membrane</keyword>
<evidence type="ECO:0000256" key="3">
    <source>
        <dbReference type="ARBA" id="ARBA00014962"/>
    </source>
</evidence>
<comment type="subcellular location">
    <subcellularLocation>
        <location evidence="1">Cell membrane</location>
        <topology evidence="1">Single-pass membrane protein</topology>
    </subcellularLocation>
</comment>
<protein>
    <recommendedName>
        <fullName evidence="3">Sec translocon accessory complex subunit YajC</fullName>
    </recommendedName>
</protein>
<evidence type="ECO:0000256" key="2">
    <source>
        <dbReference type="ARBA" id="ARBA00006742"/>
    </source>
</evidence>
<evidence type="ECO:0000313" key="13">
    <source>
        <dbReference type="Proteomes" id="UP000298458"/>
    </source>
</evidence>
<dbReference type="NCBIfam" id="TIGR00739">
    <property type="entry name" value="yajC"/>
    <property type="match status" value="1"/>
</dbReference>
<dbReference type="InterPro" id="IPR003849">
    <property type="entry name" value="Preprotein_translocase_YajC"/>
</dbReference>
<evidence type="ECO:0000256" key="6">
    <source>
        <dbReference type="ARBA" id="ARBA00022692"/>
    </source>
</evidence>
<dbReference type="PANTHER" id="PTHR33909:SF1">
    <property type="entry name" value="SEC TRANSLOCON ACCESSORY COMPLEX SUBUNIT YAJC"/>
    <property type="match status" value="1"/>
</dbReference>
<keyword evidence="4" id="KW-0813">Transport</keyword>
<evidence type="ECO:0000256" key="8">
    <source>
        <dbReference type="ARBA" id="ARBA00022989"/>
    </source>
</evidence>
<dbReference type="OrthoDB" id="9800132at2"/>
<sequence length="116" mass="12623">MQFDLNSFLLLAQASDAGAAAPSAGNPLSLLTSPYGMIAVMFVIMYFLVIRPQRNEEKKRKSMIESLQKGDTVVTSSGIHGKVVEFKENNDVVVLAIAKDTNVTFNTSTIVKKKEG</sequence>
<dbReference type="PRINTS" id="PR01853">
    <property type="entry name" value="YAJCTRNLCASE"/>
</dbReference>
<organism evidence="12 13">
    <name type="scientific">Leptospira fletcheri</name>
    <dbReference type="NCBI Taxonomy" id="2484981"/>
    <lineage>
        <taxon>Bacteria</taxon>
        <taxon>Pseudomonadati</taxon>
        <taxon>Spirochaetota</taxon>
        <taxon>Spirochaetia</taxon>
        <taxon>Leptospirales</taxon>
        <taxon>Leptospiraceae</taxon>
        <taxon>Leptospira</taxon>
    </lineage>
</organism>
<dbReference type="SMART" id="SM01323">
    <property type="entry name" value="YajC"/>
    <property type="match status" value="1"/>
</dbReference>
<keyword evidence="8 11" id="KW-1133">Transmembrane helix</keyword>
<reference evidence="12" key="1">
    <citation type="journal article" date="2019" name="PLoS Negl. Trop. Dis.">
        <title>Revisiting the worldwide diversity of Leptospira species in the environment.</title>
        <authorList>
            <person name="Vincent A.T."/>
            <person name="Schiettekatte O."/>
            <person name="Bourhy P."/>
            <person name="Veyrier F.J."/>
            <person name="Picardeau M."/>
        </authorList>
    </citation>
    <scope>NUCLEOTIDE SEQUENCE [LARGE SCALE GENOMIC DNA]</scope>
    <source>
        <strain evidence="12">SSW15</strain>
    </source>
</reference>
<comment type="caution">
    <text evidence="12">The sequence shown here is derived from an EMBL/GenBank/DDBJ whole genome shotgun (WGS) entry which is preliminary data.</text>
</comment>
<evidence type="ECO:0000256" key="1">
    <source>
        <dbReference type="ARBA" id="ARBA00004162"/>
    </source>
</evidence>
<name>A0A4R9GFF0_9LEPT</name>
<dbReference type="Proteomes" id="UP000298458">
    <property type="component" value="Unassembled WGS sequence"/>
</dbReference>
<feature type="transmembrane region" description="Helical" evidence="11">
    <location>
        <begin position="30"/>
        <end position="50"/>
    </location>
</feature>
<evidence type="ECO:0000256" key="5">
    <source>
        <dbReference type="ARBA" id="ARBA00022475"/>
    </source>
</evidence>
<gene>
    <name evidence="12" type="primary">yajC</name>
    <name evidence="12" type="ORF">EHO60_11765</name>
</gene>
<proteinExistence type="inferred from homology"/>
<dbReference type="EMBL" id="RQET01000008">
    <property type="protein sequence ID" value="TGK10020.1"/>
    <property type="molecule type" value="Genomic_DNA"/>
</dbReference>
<dbReference type="RefSeq" id="WP_135768383.1">
    <property type="nucleotide sequence ID" value="NZ_RQET01000008.1"/>
</dbReference>
<comment type="similarity">
    <text evidence="2">Belongs to the YajC family.</text>
</comment>
<dbReference type="PANTHER" id="PTHR33909">
    <property type="entry name" value="SEC TRANSLOCON ACCESSORY COMPLEX SUBUNIT YAJC"/>
    <property type="match status" value="1"/>
</dbReference>
<keyword evidence="9" id="KW-0811">Translocation</keyword>
<evidence type="ECO:0000256" key="11">
    <source>
        <dbReference type="SAM" id="Phobius"/>
    </source>
</evidence>
<dbReference type="GO" id="GO:0005886">
    <property type="term" value="C:plasma membrane"/>
    <property type="evidence" value="ECO:0007669"/>
    <property type="project" value="UniProtKB-SubCell"/>
</dbReference>
<evidence type="ECO:0000256" key="10">
    <source>
        <dbReference type="ARBA" id="ARBA00023136"/>
    </source>
</evidence>
<keyword evidence="10 11" id="KW-0472">Membrane</keyword>
<evidence type="ECO:0000313" key="12">
    <source>
        <dbReference type="EMBL" id="TGK10020.1"/>
    </source>
</evidence>
<dbReference type="GO" id="GO:0015031">
    <property type="term" value="P:protein transport"/>
    <property type="evidence" value="ECO:0007669"/>
    <property type="project" value="UniProtKB-KW"/>
</dbReference>
<evidence type="ECO:0000256" key="7">
    <source>
        <dbReference type="ARBA" id="ARBA00022927"/>
    </source>
</evidence>